<dbReference type="AlphaFoldDB" id="A0A8T0G0F3"/>
<gene>
    <name evidence="2" type="ORF">HNY73_000833</name>
</gene>
<accession>A0A8T0G0F3</accession>
<feature type="region of interest" description="Disordered" evidence="1">
    <location>
        <begin position="57"/>
        <end position="90"/>
    </location>
</feature>
<dbReference type="EMBL" id="JABXBU010000001">
    <property type="protein sequence ID" value="KAF8796462.1"/>
    <property type="molecule type" value="Genomic_DNA"/>
</dbReference>
<evidence type="ECO:0000256" key="1">
    <source>
        <dbReference type="SAM" id="MobiDB-lite"/>
    </source>
</evidence>
<comment type="caution">
    <text evidence="2">The sequence shown here is derived from an EMBL/GenBank/DDBJ whole genome shotgun (WGS) entry which is preliminary data.</text>
</comment>
<reference evidence="2" key="2">
    <citation type="submission" date="2020-06" db="EMBL/GenBank/DDBJ databases">
        <authorList>
            <person name="Sheffer M."/>
        </authorList>
    </citation>
    <scope>NUCLEOTIDE SEQUENCE</scope>
</reference>
<reference evidence="2" key="1">
    <citation type="journal article" date="2020" name="bioRxiv">
        <title>Chromosome-level reference genome of the European wasp spider Argiope bruennichi: a resource for studies on range expansion and evolutionary adaptation.</title>
        <authorList>
            <person name="Sheffer M.M."/>
            <person name="Hoppe A."/>
            <person name="Krehenwinkel H."/>
            <person name="Uhl G."/>
            <person name="Kuss A.W."/>
            <person name="Jensen L."/>
            <person name="Jensen C."/>
            <person name="Gillespie R.G."/>
            <person name="Hoff K.J."/>
            <person name="Prost S."/>
        </authorList>
    </citation>
    <scope>NUCLEOTIDE SEQUENCE</scope>
</reference>
<proteinExistence type="predicted"/>
<feature type="compositionally biased region" description="Polar residues" evidence="1">
    <location>
        <begin position="18"/>
        <end position="38"/>
    </location>
</feature>
<name>A0A8T0G0F3_ARGBR</name>
<evidence type="ECO:0000313" key="2">
    <source>
        <dbReference type="EMBL" id="KAF8796462.1"/>
    </source>
</evidence>
<keyword evidence="3" id="KW-1185">Reference proteome</keyword>
<sequence length="90" mass="10263">MFKNSSYEENLPSITALRPSSVQKPRQHSVKVTSTRQTLGDGKRILLPLHKTEPSCKSEIQIDKGGGKEWKVKRNEGEKRKKMSWEKGDP</sequence>
<feature type="region of interest" description="Disordered" evidence="1">
    <location>
        <begin position="1"/>
        <end position="43"/>
    </location>
</feature>
<evidence type="ECO:0000313" key="3">
    <source>
        <dbReference type="Proteomes" id="UP000807504"/>
    </source>
</evidence>
<organism evidence="2 3">
    <name type="scientific">Argiope bruennichi</name>
    <name type="common">Wasp spider</name>
    <name type="synonym">Aranea bruennichi</name>
    <dbReference type="NCBI Taxonomy" id="94029"/>
    <lineage>
        <taxon>Eukaryota</taxon>
        <taxon>Metazoa</taxon>
        <taxon>Ecdysozoa</taxon>
        <taxon>Arthropoda</taxon>
        <taxon>Chelicerata</taxon>
        <taxon>Arachnida</taxon>
        <taxon>Araneae</taxon>
        <taxon>Araneomorphae</taxon>
        <taxon>Entelegynae</taxon>
        <taxon>Araneoidea</taxon>
        <taxon>Araneidae</taxon>
        <taxon>Argiope</taxon>
    </lineage>
</organism>
<dbReference type="Proteomes" id="UP000807504">
    <property type="component" value="Unassembled WGS sequence"/>
</dbReference>
<protein>
    <submittedName>
        <fullName evidence="2">Uncharacterized protein</fullName>
    </submittedName>
</protein>